<dbReference type="Proteomes" id="UP000631034">
    <property type="component" value="Unassembled WGS sequence"/>
</dbReference>
<gene>
    <name evidence="1" type="ORF">IHV25_07045</name>
</gene>
<name>A0A8J6YQF5_9PROT</name>
<accession>A0A8J6YQF5</accession>
<comment type="caution">
    <text evidence="1">The sequence shown here is derived from an EMBL/GenBank/DDBJ whole genome shotgun (WGS) entry which is preliminary data.</text>
</comment>
<dbReference type="EMBL" id="JACZHT010000004">
    <property type="protein sequence ID" value="MBE1237402.1"/>
    <property type="molecule type" value="Genomic_DNA"/>
</dbReference>
<dbReference type="AlphaFoldDB" id="A0A8J6YQF5"/>
<keyword evidence="2" id="KW-1185">Reference proteome</keyword>
<organism evidence="1 2">
    <name type="scientific">Phaeovibrio sulfidiphilus</name>
    <dbReference type="NCBI Taxonomy" id="1220600"/>
    <lineage>
        <taxon>Bacteria</taxon>
        <taxon>Pseudomonadati</taxon>
        <taxon>Pseudomonadota</taxon>
        <taxon>Alphaproteobacteria</taxon>
        <taxon>Rhodospirillales</taxon>
        <taxon>Rhodospirillaceae</taxon>
        <taxon>Phaeovibrio</taxon>
    </lineage>
</organism>
<sequence length="86" mass="9647">MAWTPDSYMTKEDYENADATSRLMHDLIMAQGRGDWATAGELLKQIDIPAEALMALKRTSGAERIRELGVKTATAEAKYGKDWLDR</sequence>
<protein>
    <submittedName>
        <fullName evidence="1">Uncharacterized protein</fullName>
    </submittedName>
</protein>
<reference evidence="1" key="1">
    <citation type="submission" date="2020-10" db="EMBL/GenBank/DDBJ databases">
        <title>Genome sequence of the unusual species of purple photosynthetic bacteria, Phaeovibrio sulfidiphilus DSM 23193, type strain.</title>
        <authorList>
            <person name="Kyndt J.A."/>
            <person name="Meyer T.E."/>
        </authorList>
    </citation>
    <scope>NUCLEOTIDE SEQUENCE</scope>
    <source>
        <strain evidence="1">DSM 23193</strain>
    </source>
</reference>
<evidence type="ECO:0000313" key="1">
    <source>
        <dbReference type="EMBL" id="MBE1237402.1"/>
    </source>
</evidence>
<proteinExistence type="predicted"/>
<dbReference type="RefSeq" id="WP_192534410.1">
    <property type="nucleotide sequence ID" value="NZ_JACZHT010000004.1"/>
</dbReference>
<evidence type="ECO:0000313" key="2">
    <source>
        <dbReference type="Proteomes" id="UP000631034"/>
    </source>
</evidence>